<dbReference type="PANTHER" id="PTHR43394:SF1">
    <property type="entry name" value="ATP-BINDING CASSETTE SUB-FAMILY B MEMBER 10, MITOCHONDRIAL"/>
    <property type="match status" value="1"/>
</dbReference>
<dbReference type="GO" id="GO:0005524">
    <property type="term" value="F:ATP binding"/>
    <property type="evidence" value="ECO:0007669"/>
    <property type="project" value="UniProtKB-KW"/>
</dbReference>
<feature type="transmembrane region" description="Helical" evidence="10">
    <location>
        <begin position="167"/>
        <end position="184"/>
    </location>
</feature>
<evidence type="ECO:0000256" key="7">
    <source>
        <dbReference type="ARBA" id="ARBA00022989"/>
    </source>
</evidence>
<keyword evidence="3" id="KW-1003">Cell membrane</keyword>
<feature type="transmembrane region" description="Helical" evidence="10">
    <location>
        <begin position="282"/>
        <end position="313"/>
    </location>
</feature>
<dbReference type="GO" id="GO:0016887">
    <property type="term" value="F:ATP hydrolysis activity"/>
    <property type="evidence" value="ECO:0007669"/>
    <property type="project" value="InterPro"/>
</dbReference>
<dbReference type="Gene3D" id="3.40.50.300">
    <property type="entry name" value="P-loop containing nucleotide triphosphate hydrolases"/>
    <property type="match status" value="1"/>
</dbReference>
<evidence type="ECO:0000256" key="10">
    <source>
        <dbReference type="SAM" id="Phobius"/>
    </source>
</evidence>
<dbReference type="FunFam" id="1.20.1560.10:FF:000011">
    <property type="entry name" value="Multidrug ABC transporter ATP-binding protein"/>
    <property type="match status" value="1"/>
</dbReference>
<feature type="transmembrane region" description="Helical" evidence="10">
    <location>
        <begin position="90"/>
        <end position="113"/>
    </location>
</feature>
<feature type="region of interest" description="Disordered" evidence="9">
    <location>
        <begin position="1"/>
        <end position="25"/>
    </location>
</feature>
<gene>
    <name evidence="13" type="ORF">GMA92_08130</name>
</gene>
<dbReference type="SUPFAM" id="SSF52540">
    <property type="entry name" value="P-loop containing nucleoside triphosphate hydrolases"/>
    <property type="match status" value="1"/>
</dbReference>
<organism evidence="13 14">
    <name type="scientific">Turicibacter sanguinis</name>
    <dbReference type="NCBI Taxonomy" id="154288"/>
    <lineage>
        <taxon>Bacteria</taxon>
        <taxon>Bacillati</taxon>
        <taxon>Bacillota</taxon>
        <taxon>Erysipelotrichia</taxon>
        <taxon>Erysipelotrichales</taxon>
        <taxon>Turicibacteraceae</taxon>
        <taxon>Turicibacter</taxon>
    </lineage>
</organism>
<feature type="domain" description="ABC transporter" evidence="11">
    <location>
        <begin position="365"/>
        <end position="599"/>
    </location>
</feature>
<keyword evidence="7 10" id="KW-1133">Transmembrane helix</keyword>
<dbReference type="GO" id="GO:0015421">
    <property type="term" value="F:ABC-type oligopeptide transporter activity"/>
    <property type="evidence" value="ECO:0007669"/>
    <property type="project" value="TreeGrafter"/>
</dbReference>
<dbReference type="SMART" id="SM00382">
    <property type="entry name" value="AAA"/>
    <property type="match status" value="1"/>
</dbReference>
<dbReference type="PROSITE" id="PS50893">
    <property type="entry name" value="ABC_TRANSPORTER_2"/>
    <property type="match status" value="1"/>
</dbReference>
<evidence type="ECO:0000256" key="2">
    <source>
        <dbReference type="ARBA" id="ARBA00022448"/>
    </source>
</evidence>
<dbReference type="Proteomes" id="UP000487649">
    <property type="component" value="Unassembled WGS sequence"/>
</dbReference>
<feature type="compositionally biased region" description="Low complexity" evidence="9">
    <location>
        <begin position="1"/>
        <end position="10"/>
    </location>
</feature>
<keyword evidence="2" id="KW-0813">Transport</keyword>
<dbReference type="RefSeq" id="WP_006785843.1">
    <property type="nucleotide sequence ID" value="NZ_CP053187.1"/>
</dbReference>
<proteinExistence type="predicted"/>
<keyword evidence="4 10" id="KW-0812">Transmembrane</keyword>
<dbReference type="InterPro" id="IPR003439">
    <property type="entry name" value="ABC_transporter-like_ATP-bd"/>
</dbReference>
<dbReference type="EMBL" id="WMQE01000016">
    <property type="protein sequence ID" value="MTK21386.1"/>
    <property type="molecule type" value="Genomic_DNA"/>
</dbReference>
<comment type="subcellular location">
    <subcellularLocation>
        <location evidence="1">Cell membrane</location>
        <topology evidence="1">Multi-pass membrane protein</topology>
    </subcellularLocation>
</comment>
<dbReference type="InterPro" id="IPR017871">
    <property type="entry name" value="ABC_transporter-like_CS"/>
</dbReference>
<dbReference type="InterPro" id="IPR039421">
    <property type="entry name" value="Type_1_exporter"/>
</dbReference>
<feature type="domain" description="ABC transmembrane type-1" evidence="12">
    <location>
        <begin position="49"/>
        <end position="332"/>
    </location>
</feature>
<evidence type="ECO:0000256" key="5">
    <source>
        <dbReference type="ARBA" id="ARBA00022741"/>
    </source>
</evidence>
<accession>A0A9X4XDP0</accession>
<keyword evidence="8 10" id="KW-0472">Membrane</keyword>
<reference evidence="13 14" key="1">
    <citation type="journal article" date="2019" name="Nat. Med.">
        <title>A library of human gut bacterial isolates paired with longitudinal multiomics data enables mechanistic microbiome research.</title>
        <authorList>
            <person name="Poyet M."/>
            <person name="Groussin M."/>
            <person name="Gibbons S.M."/>
            <person name="Avila-Pacheco J."/>
            <person name="Jiang X."/>
            <person name="Kearney S.M."/>
            <person name="Perrotta A.R."/>
            <person name="Berdy B."/>
            <person name="Zhao S."/>
            <person name="Lieberman T.D."/>
            <person name="Swanson P.K."/>
            <person name="Smith M."/>
            <person name="Roesemann S."/>
            <person name="Alexander J.E."/>
            <person name="Rich S.A."/>
            <person name="Livny J."/>
            <person name="Vlamakis H."/>
            <person name="Clish C."/>
            <person name="Bullock K."/>
            <person name="Deik A."/>
            <person name="Scott J."/>
            <person name="Pierce K.A."/>
            <person name="Xavier R.J."/>
            <person name="Alm E.J."/>
        </authorList>
    </citation>
    <scope>NUCLEOTIDE SEQUENCE [LARGE SCALE GENOMIC DNA]</scope>
    <source>
        <strain evidence="13 14">BIOML-A198</strain>
    </source>
</reference>
<evidence type="ECO:0000256" key="8">
    <source>
        <dbReference type="ARBA" id="ARBA00023136"/>
    </source>
</evidence>
<dbReference type="InterPro" id="IPR003593">
    <property type="entry name" value="AAA+_ATPase"/>
</dbReference>
<dbReference type="InterPro" id="IPR036640">
    <property type="entry name" value="ABC1_TM_sf"/>
</dbReference>
<keyword evidence="6 13" id="KW-0067">ATP-binding</keyword>
<feature type="transmembrane region" description="Helical" evidence="10">
    <location>
        <begin position="46"/>
        <end position="70"/>
    </location>
</feature>
<dbReference type="GeneID" id="60059381"/>
<dbReference type="GO" id="GO:0005886">
    <property type="term" value="C:plasma membrane"/>
    <property type="evidence" value="ECO:0007669"/>
    <property type="project" value="UniProtKB-SubCell"/>
</dbReference>
<evidence type="ECO:0000256" key="6">
    <source>
        <dbReference type="ARBA" id="ARBA00022840"/>
    </source>
</evidence>
<evidence type="ECO:0000259" key="12">
    <source>
        <dbReference type="PROSITE" id="PS50929"/>
    </source>
</evidence>
<dbReference type="CDD" id="cd18547">
    <property type="entry name" value="ABC_6TM_Tm288_like"/>
    <property type="match status" value="1"/>
</dbReference>
<dbReference type="FunFam" id="3.40.50.300:FF:000287">
    <property type="entry name" value="Multidrug ABC transporter ATP-binding protein"/>
    <property type="match status" value="1"/>
</dbReference>
<sequence length="603" mass="66867">MSRPQPSFGPRPGGGPGARFGHQKEKLKNPKHTIRRLLGYIGNQKLAIIIVFILCIITTLISVLATRLYGDIIDDYIIPGDLSGLQRICLMLGGMYVISVLATYIQNLIMLTLSQKTTAKIRRHLFSSLQKLPLRFFDTHSSGDLMSRLTNDVDNINMTLSQSITQLFSGIIMILGMLVAMILLSPALTIVGLLTTPLMFLVSRFLVKKTQPFFVKQQQDLGELNGYVEEMVSGQKAVFLFSQEEFAEENFATINRKLTKSAVMAQALSGFMGPVNNFINNITFLIVAVFGGIFILSGMNMTVGIVFTFILYMRNFTRPINEILNLANTIQSALAGAERVFDIMDEAPEEDLADAKDVENLDGDVILNRVKFSYDTGKTILKDASIHARRGETVAIVGPTGAGKTTIINLLTKFYDIESGEILIDGENINGMTRKSLRQSISMVLQDTYLFSETVRENIRYGRLSANDDEVIHAAKMANAHQFIMQLPDGYDTILADNGSNLSQGQRQLLAIARAILAQSSILILDEATSSIDTKTEVEIQKAMLHLMEGKTTFVIAHRLSTIRNADQILVLNQGEIIERGNHDTLLAANGFYANLYNSQFRE</sequence>
<dbReference type="SUPFAM" id="SSF90123">
    <property type="entry name" value="ABC transporter transmembrane region"/>
    <property type="match status" value="1"/>
</dbReference>
<evidence type="ECO:0000256" key="1">
    <source>
        <dbReference type="ARBA" id="ARBA00004651"/>
    </source>
</evidence>
<dbReference type="Gene3D" id="1.20.1560.10">
    <property type="entry name" value="ABC transporter type 1, transmembrane domain"/>
    <property type="match status" value="1"/>
</dbReference>
<keyword evidence="5" id="KW-0547">Nucleotide-binding</keyword>
<dbReference type="Pfam" id="PF00005">
    <property type="entry name" value="ABC_tran"/>
    <property type="match status" value="1"/>
</dbReference>
<evidence type="ECO:0000256" key="3">
    <source>
        <dbReference type="ARBA" id="ARBA00022475"/>
    </source>
</evidence>
<evidence type="ECO:0000313" key="14">
    <source>
        <dbReference type="Proteomes" id="UP000487649"/>
    </source>
</evidence>
<dbReference type="PANTHER" id="PTHR43394">
    <property type="entry name" value="ATP-DEPENDENT PERMEASE MDL1, MITOCHONDRIAL"/>
    <property type="match status" value="1"/>
</dbReference>
<dbReference type="PROSITE" id="PS50929">
    <property type="entry name" value="ABC_TM1F"/>
    <property type="match status" value="1"/>
</dbReference>
<evidence type="ECO:0000313" key="13">
    <source>
        <dbReference type="EMBL" id="MTK21386.1"/>
    </source>
</evidence>
<name>A0A9X4XDP0_9FIRM</name>
<dbReference type="CDD" id="cd03254">
    <property type="entry name" value="ABCC_Glucan_exporter_like"/>
    <property type="match status" value="1"/>
</dbReference>
<protein>
    <submittedName>
        <fullName evidence="13">ATP-binding cassette domain-containing protein</fullName>
    </submittedName>
</protein>
<dbReference type="InterPro" id="IPR027417">
    <property type="entry name" value="P-loop_NTPase"/>
</dbReference>
<evidence type="ECO:0000256" key="9">
    <source>
        <dbReference type="SAM" id="MobiDB-lite"/>
    </source>
</evidence>
<dbReference type="PROSITE" id="PS00211">
    <property type="entry name" value="ABC_TRANSPORTER_1"/>
    <property type="match status" value="1"/>
</dbReference>
<dbReference type="AlphaFoldDB" id="A0A9X4XDP0"/>
<comment type="caution">
    <text evidence="13">The sequence shown here is derived from an EMBL/GenBank/DDBJ whole genome shotgun (WGS) entry which is preliminary data.</text>
</comment>
<evidence type="ECO:0000259" key="11">
    <source>
        <dbReference type="PROSITE" id="PS50893"/>
    </source>
</evidence>
<dbReference type="Pfam" id="PF00664">
    <property type="entry name" value="ABC_membrane"/>
    <property type="match status" value="1"/>
</dbReference>
<evidence type="ECO:0000256" key="4">
    <source>
        <dbReference type="ARBA" id="ARBA00022692"/>
    </source>
</evidence>
<dbReference type="InterPro" id="IPR011527">
    <property type="entry name" value="ABC1_TM_dom"/>
</dbReference>
<feature type="transmembrane region" description="Helical" evidence="10">
    <location>
        <begin position="190"/>
        <end position="207"/>
    </location>
</feature>